<accession>A0A1I0LK90</accession>
<dbReference type="RefSeq" id="WP_281249659.1">
    <property type="nucleotide sequence ID" value="NZ_FOHX01000017.1"/>
</dbReference>
<sequence>MSWEEWFATFDERGLNFIYQECRSDGSPSNSFRLENPQRVDG</sequence>
<dbReference type="Proteomes" id="UP000199361">
    <property type="component" value="Unassembled WGS sequence"/>
</dbReference>
<proteinExistence type="predicted"/>
<dbReference type="EMBL" id="FOHX01000017">
    <property type="protein sequence ID" value="SEU40091.1"/>
    <property type="molecule type" value="Genomic_DNA"/>
</dbReference>
<protein>
    <submittedName>
        <fullName evidence="1">Uncharacterized protein</fullName>
    </submittedName>
</protein>
<evidence type="ECO:0000313" key="1">
    <source>
        <dbReference type="EMBL" id="SEU40091.1"/>
    </source>
</evidence>
<gene>
    <name evidence="1" type="ORF">SAMN05421811_117219</name>
</gene>
<dbReference type="STRING" id="568860.SAMN05421811_117219"/>
<keyword evidence="2" id="KW-1185">Reference proteome</keyword>
<evidence type="ECO:0000313" key="2">
    <source>
        <dbReference type="Proteomes" id="UP000199361"/>
    </source>
</evidence>
<name>A0A1I0LK90_9ACTN</name>
<organism evidence="1 2">
    <name type="scientific">Nonomuraea wenchangensis</name>
    <dbReference type="NCBI Taxonomy" id="568860"/>
    <lineage>
        <taxon>Bacteria</taxon>
        <taxon>Bacillati</taxon>
        <taxon>Actinomycetota</taxon>
        <taxon>Actinomycetes</taxon>
        <taxon>Streptosporangiales</taxon>
        <taxon>Streptosporangiaceae</taxon>
        <taxon>Nonomuraea</taxon>
    </lineage>
</organism>
<dbReference type="AlphaFoldDB" id="A0A1I0LK90"/>
<reference evidence="1 2" key="1">
    <citation type="submission" date="2016-10" db="EMBL/GenBank/DDBJ databases">
        <authorList>
            <person name="de Groot N.N."/>
        </authorList>
    </citation>
    <scope>NUCLEOTIDE SEQUENCE [LARGE SCALE GENOMIC DNA]</scope>
    <source>
        <strain evidence="1 2">CGMCC 4.5598</strain>
    </source>
</reference>